<dbReference type="AlphaFoldDB" id="A0A4Y2T122"/>
<reference evidence="1 2" key="1">
    <citation type="journal article" date="2019" name="Sci. Rep.">
        <title>Orb-weaving spider Araneus ventricosus genome elucidates the spidroin gene catalogue.</title>
        <authorList>
            <person name="Kono N."/>
            <person name="Nakamura H."/>
            <person name="Ohtoshi R."/>
            <person name="Moran D.A.P."/>
            <person name="Shinohara A."/>
            <person name="Yoshida Y."/>
            <person name="Fujiwara M."/>
            <person name="Mori M."/>
            <person name="Tomita M."/>
            <person name="Arakawa K."/>
        </authorList>
    </citation>
    <scope>NUCLEOTIDE SEQUENCE [LARGE SCALE GENOMIC DNA]</scope>
</reference>
<proteinExistence type="predicted"/>
<protein>
    <submittedName>
        <fullName evidence="1">Uncharacterized protein</fullName>
    </submittedName>
</protein>
<evidence type="ECO:0000313" key="1">
    <source>
        <dbReference type="EMBL" id="GBN94308.1"/>
    </source>
</evidence>
<accession>A0A4Y2T122</accession>
<keyword evidence="2" id="KW-1185">Reference proteome</keyword>
<gene>
    <name evidence="1" type="ORF">AVEN_121588_2</name>
</gene>
<comment type="caution">
    <text evidence="1">The sequence shown here is derived from an EMBL/GenBank/DDBJ whole genome shotgun (WGS) entry which is preliminary data.</text>
</comment>
<sequence length="236" mass="26737">MLFQEQLVAAVALGKGLGLGGLQARNPINSIEDLSCVVVALREDSRKSFILIHVSLREKSFLFKDLNVEPSTSGYPYIDYPIFEGDLNGKANNGRNFLASGDYMNGGKKWNRNRRRYKCGTCAYKSTTKKGLRWHMITAHKKDVQSKRTVDAYGRPLNFFGDILEKTQNEQKYQGEIYDGDDDFDKQMKWAISESISMAAARSHFDSDSDDGDDKSIKLVTSEMIQKLKMKPLKIE</sequence>
<name>A0A4Y2T122_ARAVE</name>
<dbReference type="EMBL" id="BGPR01025423">
    <property type="protein sequence ID" value="GBN94308.1"/>
    <property type="molecule type" value="Genomic_DNA"/>
</dbReference>
<dbReference type="Proteomes" id="UP000499080">
    <property type="component" value="Unassembled WGS sequence"/>
</dbReference>
<organism evidence="1 2">
    <name type="scientific">Araneus ventricosus</name>
    <name type="common">Orbweaver spider</name>
    <name type="synonym">Epeira ventricosa</name>
    <dbReference type="NCBI Taxonomy" id="182803"/>
    <lineage>
        <taxon>Eukaryota</taxon>
        <taxon>Metazoa</taxon>
        <taxon>Ecdysozoa</taxon>
        <taxon>Arthropoda</taxon>
        <taxon>Chelicerata</taxon>
        <taxon>Arachnida</taxon>
        <taxon>Araneae</taxon>
        <taxon>Araneomorphae</taxon>
        <taxon>Entelegynae</taxon>
        <taxon>Araneoidea</taxon>
        <taxon>Araneidae</taxon>
        <taxon>Araneus</taxon>
    </lineage>
</organism>
<evidence type="ECO:0000313" key="2">
    <source>
        <dbReference type="Proteomes" id="UP000499080"/>
    </source>
</evidence>
<dbReference type="OrthoDB" id="6440962at2759"/>